<accession>A0ABP9WBB3</accession>
<dbReference type="Proteomes" id="UP001401887">
    <property type="component" value="Unassembled WGS sequence"/>
</dbReference>
<evidence type="ECO:0000256" key="1">
    <source>
        <dbReference type="SAM" id="SignalP"/>
    </source>
</evidence>
<organism evidence="2 3">
    <name type="scientific">Deinococcus carri</name>
    <dbReference type="NCBI Taxonomy" id="1211323"/>
    <lineage>
        <taxon>Bacteria</taxon>
        <taxon>Thermotogati</taxon>
        <taxon>Deinococcota</taxon>
        <taxon>Deinococci</taxon>
        <taxon>Deinococcales</taxon>
        <taxon>Deinococcaceae</taxon>
        <taxon>Deinococcus</taxon>
    </lineage>
</organism>
<protein>
    <recommendedName>
        <fullName evidence="4">DUF11 domain-containing protein</fullName>
    </recommendedName>
</protein>
<proteinExistence type="predicted"/>
<feature type="chain" id="PRO_5046689666" description="DUF11 domain-containing protein" evidence="1">
    <location>
        <begin position="19"/>
        <end position="165"/>
    </location>
</feature>
<feature type="signal peptide" evidence="1">
    <location>
        <begin position="1"/>
        <end position="18"/>
    </location>
</feature>
<comment type="caution">
    <text evidence="2">The sequence shown here is derived from an EMBL/GenBank/DDBJ whole genome shotgun (WGS) entry which is preliminary data.</text>
</comment>
<keyword evidence="3" id="KW-1185">Reference proteome</keyword>
<evidence type="ECO:0000313" key="2">
    <source>
        <dbReference type="EMBL" id="GAA5514636.1"/>
    </source>
</evidence>
<keyword evidence="1" id="KW-0732">Signal</keyword>
<name>A0ABP9WBB3_9DEIO</name>
<sequence length="165" mass="17690">MKSPVPLLLLVLSGVALAQGTSPLSLLYDQVLVQSVTRDGKTAEKRTPAFTKVRPGDVLAQTVTARNVGRVALPNLRVQLPVPANMVYLAPDGPAPEGVRTEYSIDGGKTFAPAPLKKTVTVTENGKAVTREVEVKPNEYQAVRWTIGTLEAGTEKTLGFRVQVK</sequence>
<dbReference type="InterPro" id="IPR014468">
    <property type="entry name" value="UCP014979"/>
</dbReference>
<gene>
    <name evidence="2" type="ORF">Dcar01_03392</name>
</gene>
<dbReference type="PIRSF" id="PIRSF014979">
    <property type="entry name" value="UCP014979"/>
    <property type="match status" value="1"/>
</dbReference>
<dbReference type="EMBL" id="BAABRP010000021">
    <property type="protein sequence ID" value="GAA5514636.1"/>
    <property type="molecule type" value="Genomic_DNA"/>
</dbReference>
<evidence type="ECO:0008006" key="4">
    <source>
        <dbReference type="Google" id="ProtNLM"/>
    </source>
</evidence>
<reference evidence="2 3" key="1">
    <citation type="submission" date="2024-02" db="EMBL/GenBank/DDBJ databases">
        <title>Deinococcus carri NBRC 110142.</title>
        <authorList>
            <person name="Ichikawa N."/>
            <person name="Katano-Makiyama Y."/>
            <person name="Hidaka K."/>
        </authorList>
    </citation>
    <scope>NUCLEOTIDE SEQUENCE [LARGE SCALE GENOMIC DNA]</scope>
    <source>
        <strain evidence="2 3">NBRC 110142</strain>
    </source>
</reference>
<dbReference type="RefSeq" id="WP_345467601.1">
    <property type="nucleotide sequence ID" value="NZ_BAABRP010000021.1"/>
</dbReference>
<evidence type="ECO:0000313" key="3">
    <source>
        <dbReference type="Proteomes" id="UP001401887"/>
    </source>
</evidence>